<protein>
    <recommendedName>
        <fullName evidence="1">Acyclic terpene utilisation N-terminal domain-containing protein</fullName>
    </recommendedName>
</protein>
<dbReference type="PANTHER" id="PTHR47472">
    <property type="entry name" value="PROPIONYL-COA CARBOXYLASE"/>
    <property type="match status" value="1"/>
</dbReference>
<dbReference type="OrthoDB" id="16163at2759"/>
<dbReference type="InterPro" id="IPR010839">
    <property type="entry name" value="AtuA_N"/>
</dbReference>
<evidence type="ECO:0000313" key="3">
    <source>
        <dbReference type="Proteomes" id="UP000653305"/>
    </source>
</evidence>
<sequence>MERTKLAVREEGDEASSILLLQIKTQIELIPESQHGAREEVLQLASKLWINISVGLAYQSSVSEIGVENQLKYAIGVRFLGTIYCFRWNWDELRLLAQGSLAGHLLECGCQLTRGYYMHPGDKHRNMSFQIDEFIYHECLIHPALLCHPK</sequence>
<dbReference type="EMBL" id="BMAC01000143">
    <property type="protein sequence ID" value="GFP87425.1"/>
    <property type="molecule type" value="Genomic_DNA"/>
</dbReference>
<dbReference type="PANTHER" id="PTHR47472:SF1">
    <property type="entry name" value="DUF1446-DOMAIN-CONTAINING PROTEIN"/>
    <property type="match status" value="1"/>
</dbReference>
<name>A0A830BV09_9LAMI</name>
<proteinExistence type="predicted"/>
<gene>
    <name evidence="2" type="ORF">PHJA_000886200</name>
</gene>
<feature type="domain" description="Acyclic terpene utilisation N-terminal" evidence="1">
    <location>
        <begin position="83"/>
        <end position="131"/>
    </location>
</feature>
<dbReference type="Proteomes" id="UP000653305">
    <property type="component" value="Unassembled WGS sequence"/>
</dbReference>
<dbReference type="Pfam" id="PF07287">
    <property type="entry name" value="AtuA"/>
    <property type="match status" value="1"/>
</dbReference>
<evidence type="ECO:0000259" key="1">
    <source>
        <dbReference type="Pfam" id="PF07287"/>
    </source>
</evidence>
<comment type="caution">
    <text evidence="2">The sequence shown here is derived from an EMBL/GenBank/DDBJ whole genome shotgun (WGS) entry which is preliminary data.</text>
</comment>
<accession>A0A830BV09</accession>
<reference evidence="2" key="1">
    <citation type="submission" date="2020-07" db="EMBL/GenBank/DDBJ databases">
        <title>Ethylene signaling mediates host invasion by parasitic plants.</title>
        <authorList>
            <person name="Yoshida S."/>
        </authorList>
    </citation>
    <scope>NUCLEOTIDE SEQUENCE</scope>
    <source>
        <strain evidence="2">Okayama</strain>
    </source>
</reference>
<keyword evidence="3" id="KW-1185">Reference proteome</keyword>
<dbReference type="AlphaFoldDB" id="A0A830BV09"/>
<organism evidence="2 3">
    <name type="scientific">Phtheirospermum japonicum</name>
    <dbReference type="NCBI Taxonomy" id="374723"/>
    <lineage>
        <taxon>Eukaryota</taxon>
        <taxon>Viridiplantae</taxon>
        <taxon>Streptophyta</taxon>
        <taxon>Embryophyta</taxon>
        <taxon>Tracheophyta</taxon>
        <taxon>Spermatophyta</taxon>
        <taxon>Magnoliopsida</taxon>
        <taxon>eudicotyledons</taxon>
        <taxon>Gunneridae</taxon>
        <taxon>Pentapetalae</taxon>
        <taxon>asterids</taxon>
        <taxon>lamiids</taxon>
        <taxon>Lamiales</taxon>
        <taxon>Orobanchaceae</taxon>
        <taxon>Orobanchaceae incertae sedis</taxon>
        <taxon>Phtheirospermum</taxon>
    </lineage>
</organism>
<evidence type="ECO:0000313" key="2">
    <source>
        <dbReference type="EMBL" id="GFP87425.1"/>
    </source>
</evidence>